<sequence>MARVRIYGVIGLVLVAAVTSGCSGTAGPGSGTASRSTSGQAAPPTESNPPGDIPDNQAYVGFRPAGRGFLVKVPEGWSRAVKGNTTIFTDKLNQVRVDEVRAPAAPTTASVTRDVVPKLRREVSRFGEANVTQVSRHAGKVVRLEYRGDSATDPVTGKVIRDAFERYAFYRRGHEVDITLSGPVNADNIDPWRVISDSFTWQ</sequence>
<name>A0A4P6TQY3_STRSO</name>
<evidence type="ECO:0000313" key="2">
    <source>
        <dbReference type="EMBL" id="QBJ89097.1"/>
    </source>
</evidence>
<dbReference type="STRING" id="73044.GCA_000725795_02222"/>
<evidence type="ECO:0000256" key="1">
    <source>
        <dbReference type="SAM" id="MobiDB-lite"/>
    </source>
</evidence>
<evidence type="ECO:0000313" key="3">
    <source>
        <dbReference type="Proteomes" id="UP000292547"/>
    </source>
</evidence>
<dbReference type="OrthoDB" id="9102188at2"/>
<proteinExistence type="predicted"/>
<evidence type="ECO:0008006" key="4">
    <source>
        <dbReference type="Google" id="ProtNLM"/>
    </source>
</evidence>
<gene>
    <name evidence="2" type="ORF">D0Z67_01360</name>
</gene>
<dbReference type="KEGG" id="sseo:D0Z67_01360"/>
<feature type="compositionally biased region" description="Low complexity" evidence="1">
    <location>
        <begin position="31"/>
        <end position="42"/>
    </location>
</feature>
<dbReference type="AlphaFoldDB" id="A0A4P6TQY3"/>
<dbReference type="EMBL" id="CP032229">
    <property type="protein sequence ID" value="QBJ89097.1"/>
    <property type="molecule type" value="Genomic_DNA"/>
</dbReference>
<keyword evidence="3" id="KW-1185">Reference proteome</keyword>
<protein>
    <recommendedName>
        <fullName evidence="4">Lipoprotein</fullName>
    </recommendedName>
</protein>
<dbReference type="PROSITE" id="PS51257">
    <property type="entry name" value="PROKAR_LIPOPROTEIN"/>
    <property type="match status" value="1"/>
</dbReference>
<accession>A0A4P6TQY3</accession>
<reference evidence="2 3" key="1">
    <citation type="submission" date="2018-08" db="EMBL/GenBank/DDBJ databases">
        <title>The complete genome sequence of Streptomyces seoulensis, a pioneer strain for nickel superoxide dismutase discovery.</title>
        <authorList>
            <person name="Shin J."/>
            <person name="Lee J.-S."/>
            <person name="Lee E.-J."/>
            <person name="Youn H.-D."/>
        </authorList>
    </citation>
    <scope>NUCLEOTIDE SEQUENCE [LARGE SCALE GENOMIC DNA]</scope>
    <source>
        <strain evidence="2 3">KCTC 9819</strain>
    </source>
</reference>
<organism evidence="2 3">
    <name type="scientific">Streptomyces seoulensis</name>
    <dbReference type="NCBI Taxonomy" id="73044"/>
    <lineage>
        <taxon>Bacteria</taxon>
        <taxon>Bacillati</taxon>
        <taxon>Actinomycetota</taxon>
        <taxon>Actinomycetes</taxon>
        <taxon>Kitasatosporales</taxon>
        <taxon>Streptomycetaceae</taxon>
        <taxon>Streptomyces</taxon>
    </lineage>
</organism>
<dbReference type="Proteomes" id="UP000292547">
    <property type="component" value="Chromosome"/>
</dbReference>
<feature type="region of interest" description="Disordered" evidence="1">
    <location>
        <begin position="24"/>
        <end position="53"/>
    </location>
</feature>